<dbReference type="AlphaFoldDB" id="A0A368RNG1"/>
<reference evidence="2" key="2">
    <citation type="submission" date="2015-07" db="EMBL/GenBank/DDBJ databases">
        <authorList>
            <person name="Noorani M."/>
        </authorList>
    </citation>
    <scope>NUCLEOTIDE SEQUENCE</scope>
    <source>
        <strain evidence="2">Yugu1</strain>
    </source>
</reference>
<evidence type="ECO:0000256" key="1">
    <source>
        <dbReference type="SAM" id="MobiDB-lite"/>
    </source>
</evidence>
<organism evidence="2">
    <name type="scientific">Setaria italica</name>
    <name type="common">Foxtail millet</name>
    <name type="synonym">Panicum italicum</name>
    <dbReference type="NCBI Taxonomy" id="4555"/>
    <lineage>
        <taxon>Eukaryota</taxon>
        <taxon>Viridiplantae</taxon>
        <taxon>Streptophyta</taxon>
        <taxon>Embryophyta</taxon>
        <taxon>Tracheophyta</taxon>
        <taxon>Spermatophyta</taxon>
        <taxon>Magnoliopsida</taxon>
        <taxon>Liliopsida</taxon>
        <taxon>Poales</taxon>
        <taxon>Poaceae</taxon>
        <taxon>PACMAD clade</taxon>
        <taxon>Panicoideae</taxon>
        <taxon>Panicodae</taxon>
        <taxon>Paniceae</taxon>
        <taxon>Cenchrinae</taxon>
        <taxon>Setaria</taxon>
    </lineage>
</organism>
<reference evidence="2" key="1">
    <citation type="journal article" date="2012" name="Nat. Biotechnol.">
        <title>Reference genome sequence of the model plant Setaria.</title>
        <authorList>
            <person name="Bennetzen J.L."/>
            <person name="Schmutz J."/>
            <person name="Wang H."/>
            <person name="Percifield R."/>
            <person name="Hawkins J."/>
            <person name="Pontaroli A.C."/>
            <person name="Estep M."/>
            <person name="Feng L."/>
            <person name="Vaughn J.N."/>
            <person name="Grimwood J."/>
            <person name="Jenkins J."/>
            <person name="Barry K."/>
            <person name="Lindquist E."/>
            <person name="Hellsten U."/>
            <person name="Deshpande S."/>
            <person name="Wang X."/>
            <person name="Wu X."/>
            <person name="Mitros T."/>
            <person name="Triplett J."/>
            <person name="Yang X."/>
            <person name="Ye C.Y."/>
            <person name="Mauro-Herrera M."/>
            <person name="Wang L."/>
            <person name="Li P."/>
            <person name="Sharma M."/>
            <person name="Sharma R."/>
            <person name="Ronald P.C."/>
            <person name="Panaud O."/>
            <person name="Kellogg E.A."/>
            <person name="Brutnell T.P."/>
            <person name="Doust A.N."/>
            <person name="Tuskan G.A."/>
            <person name="Rokhsar D."/>
            <person name="Devos K.M."/>
        </authorList>
    </citation>
    <scope>NUCLEOTIDE SEQUENCE [LARGE SCALE GENOMIC DNA]</scope>
    <source>
        <strain evidence="2">Yugu1</strain>
    </source>
</reference>
<protein>
    <submittedName>
        <fullName evidence="2">Uncharacterized protein</fullName>
    </submittedName>
</protein>
<evidence type="ECO:0000313" key="2">
    <source>
        <dbReference type="EMBL" id="RCV31140.1"/>
    </source>
</evidence>
<proteinExistence type="predicted"/>
<name>A0A368RNG1_SETIT</name>
<accession>A0A368RNG1</accession>
<gene>
    <name evidence="2" type="ORF">SETIT_6G152900v2</name>
</gene>
<dbReference type="EMBL" id="CM003533">
    <property type="protein sequence ID" value="RCV31140.1"/>
    <property type="molecule type" value="Genomic_DNA"/>
</dbReference>
<feature type="region of interest" description="Disordered" evidence="1">
    <location>
        <begin position="1"/>
        <end position="55"/>
    </location>
</feature>
<feature type="region of interest" description="Disordered" evidence="1">
    <location>
        <begin position="89"/>
        <end position="118"/>
    </location>
</feature>
<feature type="compositionally biased region" description="Polar residues" evidence="1">
    <location>
        <begin position="1"/>
        <end position="13"/>
    </location>
</feature>
<sequence length="118" mass="12855">MVQGHRSVSSPEDTTGGCRARVRAKRIEKAAHARATASRQHSAPPSLHDRQPARGSISVVAPFQSSTRMEVLKSMVLLAKEERDVVAKYSRSSTKSLCGSVDEEQVDANKQDGVQLQQ</sequence>